<sequence length="86" mass="10370">MSKVNTMINLSYKEEISEDTLADFIKNLKNFDDERMEVLFTEVPITDLIQWCLQKNIDFETLKEYYEKFIKTKGLRNPYLEGFFEI</sequence>
<dbReference type="EMBL" id="DSFC01000038">
    <property type="protein sequence ID" value="HEV08896.1"/>
    <property type="molecule type" value="Genomic_DNA"/>
</dbReference>
<evidence type="ECO:0000313" key="1">
    <source>
        <dbReference type="EMBL" id="HEV08896.1"/>
    </source>
</evidence>
<gene>
    <name evidence="1" type="ORF">ENO34_00675</name>
</gene>
<proteinExistence type="predicted"/>
<reference evidence="1" key="1">
    <citation type="journal article" date="2020" name="mSystems">
        <title>Genome- and Community-Level Interaction Insights into Carbon Utilization and Element Cycling Functions of Hydrothermarchaeota in Hydrothermal Sediment.</title>
        <authorList>
            <person name="Zhou Z."/>
            <person name="Liu Y."/>
            <person name="Xu W."/>
            <person name="Pan J."/>
            <person name="Luo Z.H."/>
            <person name="Li M."/>
        </authorList>
    </citation>
    <scope>NUCLEOTIDE SEQUENCE [LARGE SCALE GENOMIC DNA]</scope>
    <source>
        <strain evidence="1">SpSt-1257</strain>
    </source>
</reference>
<organism evidence="1">
    <name type="scientific">Sulfurihydrogenibium azorense</name>
    <dbReference type="NCBI Taxonomy" id="309806"/>
    <lineage>
        <taxon>Bacteria</taxon>
        <taxon>Pseudomonadati</taxon>
        <taxon>Aquificota</taxon>
        <taxon>Aquificia</taxon>
        <taxon>Aquificales</taxon>
        <taxon>Hydrogenothermaceae</taxon>
        <taxon>Sulfurihydrogenibium</taxon>
    </lineage>
</organism>
<accession>A0A831YDI4</accession>
<protein>
    <submittedName>
        <fullName evidence="1">Uncharacterized protein</fullName>
    </submittedName>
</protein>
<dbReference type="Proteomes" id="UP000885621">
    <property type="component" value="Unassembled WGS sequence"/>
</dbReference>
<comment type="caution">
    <text evidence="1">The sequence shown here is derived from an EMBL/GenBank/DDBJ whole genome shotgun (WGS) entry which is preliminary data.</text>
</comment>
<name>A0A831YDI4_9AQUI</name>
<dbReference type="AlphaFoldDB" id="A0A831YDI4"/>